<reference evidence="1 2" key="2">
    <citation type="journal article" date="2016" name="Environ. Microbiol.">
        <title>The revisited genome of Pseudomonas putida KT2440 enlightens its value as a robust metabolic chassis.</title>
        <authorList>
            <person name="Belda E."/>
            <person name="van Heck R.G."/>
            <person name="Lopez-Sanchez M.J."/>
            <person name="Cruveiller S."/>
            <person name="Barbe V."/>
            <person name="Fraser C."/>
            <person name="Klenk H.P."/>
            <person name="Petersen J."/>
            <person name="Morgat A."/>
            <person name="Nikel P.I."/>
            <person name="Vallenet D."/>
            <person name="Rouy Z."/>
            <person name="Sekowska A."/>
            <person name="Martins Dos Santos V.A."/>
            <person name="de Lorenzo V."/>
            <person name="Danchin A."/>
            <person name="Medigue C."/>
        </authorList>
    </citation>
    <scope>NUCLEOTIDE SEQUENCE [LARGE SCALE GENOMIC DNA]</scope>
    <source>
        <strain evidence="2">ATCC 47054 / DSM 6125 / CFBP 8728 / NCIMB 11950 / KT2440</strain>
    </source>
</reference>
<dbReference type="BioCyc" id="PPUT160488:G1G01-4736-MONOMER"/>
<dbReference type="OrthoDB" id="6990092at2"/>
<dbReference type="EMBL" id="AE015451">
    <property type="protein sequence ID" value="AMM03020.1"/>
    <property type="molecule type" value="Genomic_DNA"/>
</dbReference>
<proteinExistence type="predicted"/>
<sequence>MNVGELIEELRKYDPDLPILIPRSDCSALEDAVACYLDVVREGQIMGYESLSWFPGETDDPSVEKHRVVVIDSSPPITTRAK</sequence>
<evidence type="ECO:0000313" key="2">
    <source>
        <dbReference type="Proteomes" id="UP000000556"/>
    </source>
</evidence>
<dbReference type="KEGG" id="ppu:PP_5685"/>
<reference evidence="1 2" key="1">
    <citation type="journal article" date="2002" name="Environ. Microbiol.">
        <title>Complete genome sequence and comparative analysis of the metabolically versatile Pseudomonas putida KT2440.</title>
        <authorList>
            <person name="Nelson K.E."/>
            <person name="Weinel C."/>
            <person name="Paulsen I.T."/>
            <person name="Dodson R.J."/>
            <person name="Hilbert H."/>
            <person name="Martins dos Santos V.A."/>
            <person name="Fouts D.E."/>
            <person name="Gill S.R."/>
            <person name="Pop M."/>
            <person name="Holmes M."/>
            <person name="Brinkac L."/>
            <person name="Beanan M."/>
            <person name="DeBoy R.T."/>
            <person name="Daugherty S."/>
            <person name="Kolonay J."/>
            <person name="Madupu R."/>
            <person name="Nelson W."/>
            <person name="White O."/>
            <person name="Peterson J."/>
            <person name="Khouri H."/>
            <person name="Hance I."/>
            <person name="Chris Lee P."/>
            <person name="Holtzapple E."/>
            <person name="Scanlan D."/>
            <person name="Tran K."/>
            <person name="Moazzez A."/>
            <person name="Utterback T."/>
            <person name="Rizzo M."/>
            <person name="Lee K."/>
            <person name="Kosack D."/>
            <person name="Moestl D."/>
            <person name="Wedler H."/>
            <person name="Lauber J."/>
            <person name="Stjepandic D."/>
            <person name="Hoheisel J."/>
            <person name="Straetz M."/>
            <person name="Heim S."/>
            <person name="Kiewitz C."/>
            <person name="Eisen J.A."/>
            <person name="Timmis K.N."/>
            <person name="Dusterhoft A."/>
            <person name="Tummler B."/>
            <person name="Fraser C.M."/>
        </authorList>
    </citation>
    <scope>NUCLEOTIDE SEQUENCE [LARGE SCALE GENOMIC DNA]</scope>
    <source>
        <strain evidence="2">ATCC 47054 / DSM 6125 / CFBP 8728 / NCIMB 11950 / KT2440</strain>
    </source>
</reference>
<protein>
    <submittedName>
        <fullName evidence="1">Uncharacterized protein</fullName>
    </submittedName>
</protein>
<dbReference type="AlphaFoldDB" id="A0A140FWN7"/>
<evidence type="ECO:0000313" key="1">
    <source>
        <dbReference type="EMBL" id="AMM03020.1"/>
    </source>
</evidence>
<organism evidence="1 2">
    <name type="scientific">Pseudomonas putida (strain ATCC 47054 / DSM 6125 / CFBP 8728 / NCIMB 11950 / KT2440)</name>
    <dbReference type="NCBI Taxonomy" id="160488"/>
    <lineage>
        <taxon>Bacteria</taxon>
        <taxon>Pseudomonadati</taxon>
        <taxon>Pseudomonadota</taxon>
        <taxon>Gammaproteobacteria</taxon>
        <taxon>Pseudomonadales</taxon>
        <taxon>Pseudomonadaceae</taxon>
        <taxon>Pseudomonas</taxon>
    </lineage>
</organism>
<gene>
    <name evidence="1" type="ordered locus">PP_5685</name>
</gene>
<keyword evidence="2" id="KW-1185">Reference proteome</keyword>
<dbReference type="Proteomes" id="UP000000556">
    <property type="component" value="Chromosome"/>
</dbReference>
<accession>A0A140FWN7</accession>
<name>A0A140FWN7_PSEPK</name>